<sequence>MEKNNAKVKLFYECYKFWDLQTMDKATYELQEKVIAIIWDWISVQVPLDKISLFISKIRSIVVENLDEYYPRECAFLVYCDARFTSPVITRELAKSTNVDINHIESNESSWAICKKLHRFHNDHDPGIIALISGASAAYGPVLTKLSRCGWHIQLFHPENTSREYAHYGDRNWSVERLLDGEIENINTNTNFPHTVHFLVTELCNNDDSLGFLSNITEQYQTRVIYFNEKAAEAIIELKAFDIEGAVSLLEARIRACSPNNGVLVTSTTDAYRLEILTSAHFLSNIKIARLTNASNGRPNIQYPNTSTDIGTLEATIGNSFNAAIPQPLAVPYSVMLPLNFIQQLAFPLRLDITSAAIAHVDTAAAAAAAAAATTIFNIASAATAAANITTHTAIPQHTTSTAAAAATATATATFDPYVAEQIAAATATSQLLQEQHELQQQVMQQLKVNDCNMNDTIIGYEQNKNKEIEDDSKSHKEVKIEVFTEDEDDYGVEEDDVCALNQNDNRNSWEMECNKSLNENTNMAMNHASYDGAANCDVAEYINEYPPLPNTESGSPLCYSAVVKGIKPLNNNNNKPSSNPIKDCSNVATPQRNTSSMTSVSTQMSQWDQMVIERGGKFNKPAPQCIHWNNPKHRLDFPCRFWHPREQCRYYPNCSNTADECGFAHPFCGDFCRCPRGKRDPQKNHRIPEEKYFGGGDRMKYTTDSDAQ</sequence>
<evidence type="ECO:0000256" key="1">
    <source>
        <dbReference type="SAM" id="MobiDB-lite"/>
    </source>
</evidence>
<feature type="region of interest" description="Disordered" evidence="1">
    <location>
        <begin position="571"/>
        <end position="602"/>
    </location>
</feature>
<dbReference type="AlphaFoldDB" id="A0AAF5PSQ7"/>
<reference evidence="2" key="2">
    <citation type="journal article" date="2016" name="Mol. Ecol.">
        <title>Population genomics of the filarial nematode parasite Wuchereria bancrofti from mosquitoes.</title>
        <authorList>
            <person name="Small S.T."/>
            <person name="Reimer L.J."/>
            <person name="Tisch D.J."/>
            <person name="King C.L."/>
            <person name="Christensen B.M."/>
            <person name="Siba P.M."/>
            <person name="Kazura J.W."/>
            <person name="Serre D."/>
            <person name="Zimmerman P.A."/>
        </authorList>
    </citation>
    <scope>NUCLEOTIDE SEQUENCE</scope>
    <source>
        <strain evidence="2">pt0022</strain>
    </source>
</reference>
<protein>
    <submittedName>
        <fullName evidence="3">Uncharacterized protein</fullName>
    </submittedName>
</protein>
<accession>A0AAF5PSQ7</accession>
<evidence type="ECO:0000313" key="2">
    <source>
        <dbReference type="Proteomes" id="UP000093561"/>
    </source>
</evidence>
<organism evidence="2 3">
    <name type="scientific">Wuchereria bancrofti</name>
    <dbReference type="NCBI Taxonomy" id="6293"/>
    <lineage>
        <taxon>Eukaryota</taxon>
        <taxon>Metazoa</taxon>
        <taxon>Ecdysozoa</taxon>
        <taxon>Nematoda</taxon>
        <taxon>Chromadorea</taxon>
        <taxon>Rhabditida</taxon>
        <taxon>Spirurina</taxon>
        <taxon>Spiruromorpha</taxon>
        <taxon>Filarioidea</taxon>
        <taxon>Onchocercidae</taxon>
        <taxon>Wuchereria</taxon>
    </lineage>
</organism>
<dbReference type="Proteomes" id="UP000093561">
    <property type="component" value="Unassembled WGS sequence"/>
</dbReference>
<evidence type="ECO:0000313" key="3">
    <source>
        <dbReference type="WBParaSite" id="mrna-Wban_04780"/>
    </source>
</evidence>
<dbReference type="WBParaSite" id="mrna-Wban_04780">
    <property type="protein sequence ID" value="mrna-Wban_04780"/>
    <property type="gene ID" value="Wban_04780"/>
</dbReference>
<proteinExistence type="predicted"/>
<reference evidence="2" key="1">
    <citation type="submission" date="2015-03" db="EMBL/GenBank/DDBJ databases">
        <title>Wuchereria bancrofti Genome Sequencing Papua New Guinea Strain.</title>
        <authorList>
            <person name="Small S.T."/>
            <person name="Serre D."/>
            <person name="Zimmerman P.A."/>
        </authorList>
    </citation>
    <scope>NUCLEOTIDE SEQUENCE [LARGE SCALE GENOMIC DNA]</scope>
    <source>
        <strain evidence="2">pt0022</strain>
    </source>
</reference>
<reference evidence="3" key="3">
    <citation type="submission" date="2024-02" db="UniProtKB">
        <authorList>
            <consortium name="WormBaseParasite"/>
        </authorList>
    </citation>
    <scope>IDENTIFICATION</scope>
    <source>
        <strain evidence="3">pt0022</strain>
    </source>
</reference>
<feature type="compositionally biased region" description="Low complexity" evidence="1">
    <location>
        <begin position="571"/>
        <end position="583"/>
    </location>
</feature>
<feature type="region of interest" description="Disordered" evidence="1">
    <location>
        <begin position="681"/>
        <end position="709"/>
    </location>
</feature>
<name>A0AAF5PSQ7_WUCBA</name>